<evidence type="ECO:0000256" key="5">
    <source>
        <dbReference type="ARBA" id="ARBA00023136"/>
    </source>
</evidence>
<organism evidence="7 8">
    <name type="scientific">Lates japonicus</name>
    <name type="common">Japanese lates</name>
    <dbReference type="NCBI Taxonomy" id="270547"/>
    <lineage>
        <taxon>Eukaryota</taxon>
        <taxon>Metazoa</taxon>
        <taxon>Chordata</taxon>
        <taxon>Craniata</taxon>
        <taxon>Vertebrata</taxon>
        <taxon>Euteleostomi</taxon>
        <taxon>Actinopterygii</taxon>
        <taxon>Neopterygii</taxon>
        <taxon>Teleostei</taxon>
        <taxon>Neoteleostei</taxon>
        <taxon>Acanthomorphata</taxon>
        <taxon>Carangaria</taxon>
        <taxon>Carangaria incertae sedis</taxon>
        <taxon>Centropomidae</taxon>
        <taxon>Lates</taxon>
    </lineage>
</organism>
<evidence type="ECO:0000256" key="4">
    <source>
        <dbReference type="ARBA" id="ARBA00022989"/>
    </source>
</evidence>
<dbReference type="AlphaFoldDB" id="A0AAD3NCX1"/>
<evidence type="ECO:0000256" key="1">
    <source>
        <dbReference type="ARBA" id="ARBA00004141"/>
    </source>
</evidence>
<evidence type="ECO:0000256" key="2">
    <source>
        <dbReference type="ARBA" id="ARBA00009565"/>
    </source>
</evidence>
<feature type="transmembrane region" description="Helical" evidence="6">
    <location>
        <begin position="97"/>
        <end position="119"/>
    </location>
</feature>
<comment type="subcellular location">
    <subcellularLocation>
        <location evidence="1">Membrane</location>
        <topology evidence="1">Multi-pass membrane protein</topology>
    </subcellularLocation>
</comment>
<sequence>MTSTSITTVGGVVIVTQVIPQDDTSIPLQVPAAAATQQAPLTATKAPPTDFIPPAKMDDKTATFLRGQPHELGVVQIFIGVLCILLSLTAAFSPMLILHAALSLAVAFLASGSVTVAAGRRTSVRLVWASLVLNLISVLISLAGVAYVCWMLAGPPLSNVICGGLDGCVGRFWVLNVAIYGLLSLFLILLVLQTCVAVTVCVFSGKTLRRHNLGPPVMVRVDEHDSDVALLDNEEVTPNSP</sequence>
<dbReference type="InterPro" id="IPR007237">
    <property type="entry name" value="CD20-like"/>
</dbReference>
<dbReference type="Proteomes" id="UP001279410">
    <property type="component" value="Unassembled WGS sequence"/>
</dbReference>
<feature type="transmembrane region" description="Helical" evidence="6">
    <location>
        <begin position="131"/>
        <end position="153"/>
    </location>
</feature>
<keyword evidence="3 6" id="KW-0812">Transmembrane</keyword>
<evidence type="ECO:0000313" key="8">
    <source>
        <dbReference type="Proteomes" id="UP001279410"/>
    </source>
</evidence>
<dbReference type="PANTHER" id="PTHR23320:SF128">
    <property type="entry name" value="MEMBRANE-SPANNING 4-DOMAINS SUBFAMILY A MEMBER 4A"/>
    <property type="match status" value="1"/>
</dbReference>
<dbReference type="InterPro" id="IPR030417">
    <property type="entry name" value="MS4A"/>
</dbReference>
<evidence type="ECO:0000256" key="3">
    <source>
        <dbReference type="ARBA" id="ARBA00022692"/>
    </source>
</evidence>
<proteinExistence type="inferred from homology"/>
<keyword evidence="5 6" id="KW-0472">Membrane</keyword>
<evidence type="ECO:0000313" key="7">
    <source>
        <dbReference type="EMBL" id="GLD69006.1"/>
    </source>
</evidence>
<gene>
    <name evidence="7" type="ORF">AKAME5_002031900</name>
</gene>
<dbReference type="Pfam" id="PF04103">
    <property type="entry name" value="CD20"/>
    <property type="match status" value="1"/>
</dbReference>
<comment type="caution">
    <text evidence="7">The sequence shown here is derived from an EMBL/GenBank/DDBJ whole genome shotgun (WGS) entry which is preliminary data.</text>
</comment>
<comment type="similarity">
    <text evidence="2">Belongs to the MS4A family.</text>
</comment>
<accession>A0AAD3NCX1</accession>
<reference evidence="7" key="1">
    <citation type="submission" date="2022-08" db="EMBL/GenBank/DDBJ databases">
        <title>Genome sequencing of akame (Lates japonicus).</title>
        <authorList>
            <person name="Hashiguchi Y."/>
            <person name="Takahashi H."/>
        </authorList>
    </citation>
    <scope>NUCLEOTIDE SEQUENCE</scope>
    <source>
        <strain evidence="7">Kochi</strain>
    </source>
</reference>
<dbReference type="PANTHER" id="PTHR23320">
    <property type="entry name" value="MEMBRANE-SPANNING 4-DOMAINS SUBFAMILY A MS4A -RELATED"/>
    <property type="match status" value="1"/>
</dbReference>
<keyword evidence="8" id="KW-1185">Reference proteome</keyword>
<feature type="transmembrane region" description="Helical" evidence="6">
    <location>
        <begin position="72"/>
        <end position="91"/>
    </location>
</feature>
<dbReference type="EMBL" id="BRZM01000164">
    <property type="protein sequence ID" value="GLD69006.1"/>
    <property type="molecule type" value="Genomic_DNA"/>
</dbReference>
<name>A0AAD3NCX1_LATJO</name>
<protein>
    <submittedName>
        <fullName evidence="7">Membrane-spanning 4-domains subfamily A member 4A-like protein</fullName>
    </submittedName>
</protein>
<feature type="transmembrane region" description="Helical" evidence="6">
    <location>
        <begin position="173"/>
        <end position="203"/>
    </location>
</feature>
<keyword evidence="4 6" id="KW-1133">Transmembrane helix</keyword>
<dbReference type="GO" id="GO:0016020">
    <property type="term" value="C:membrane"/>
    <property type="evidence" value="ECO:0007669"/>
    <property type="project" value="UniProtKB-SubCell"/>
</dbReference>
<evidence type="ECO:0000256" key="6">
    <source>
        <dbReference type="SAM" id="Phobius"/>
    </source>
</evidence>